<keyword evidence="2" id="KW-0804">Transcription</keyword>
<dbReference type="InterPro" id="IPR036390">
    <property type="entry name" value="WH_DNA-bd_sf"/>
</dbReference>
<dbReference type="SUPFAM" id="SSF46785">
    <property type="entry name" value="Winged helix' DNA-binding domain"/>
    <property type="match status" value="1"/>
</dbReference>
<organism evidence="4 5">
    <name type="scientific">Sinobaca qinghaiensis</name>
    <dbReference type="NCBI Taxonomy" id="342944"/>
    <lineage>
        <taxon>Bacteria</taxon>
        <taxon>Bacillati</taxon>
        <taxon>Bacillota</taxon>
        <taxon>Bacilli</taxon>
        <taxon>Bacillales</taxon>
        <taxon>Sporolactobacillaceae</taxon>
        <taxon>Sinobaca</taxon>
    </lineage>
</organism>
<dbReference type="AlphaFoldDB" id="A0A419UWX3"/>
<evidence type="ECO:0000256" key="2">
    <source>
        <dbReference type="ARBA" id="ARBA00023163"/>
    </source>
</evidence>
<dbReference type="PANTHER" id="PTHR30363">
    <property type="entry name" value="HTH-TYPE TRANSCRIPTIONAL REGULATOR SRLR-RELATED"/>
    <property type="match status" value="1"/>
</dbReference>
<dbReference type="GO" id="GO:0003700">
    <property type="term" value="F:DNA-binding transcription factor activity"/>
    <property type="evidence" value="ECO:0007669"/>
    <property type="project" value="InterPro"/>
</dbReference>
<evidence type="ECO:0000313" key="4">
    <source>
        <dbReference type="EMBL" id="RKD69643.1"/>
    </source>
</evidence>
<evidence type="ECO:0000259" key="3">
    <source>
        <dbReference type="PROSITE" id="PS51000"/>
    </source>
</evidence>
<protein>
    <submittedName>
        <fullName evidence="4">DeoR family transcriptional regulator</fullName>
    </submittedName>
</protein>
<dbReference type="InterPro" id="IPR050313">
    <property type="entry name" value="Carb_Metab_HTH_regulators"/>
</dbReference>
<feature type="domain" description="HTH deoR-type" evidence="3">
    <location>
        <begin position="3"/>
        <end position="58"/>
    </location>
</feature>
<proteinExistence type="predicted"/>
<dbReference type="PROSITE" id="PS51000">
    <property type="entry name" value="HTH_DEOR_2"/>
    <property type="match status" value="1"/>
</dbReference>
<dbReference type="SMART" id="SM00420">
    <property type="entry name" value="HTH_DEOR"/>
    <property type="match status" value="1"/>
</dbReference>
<dbReference type="Gene3D" id="1.10.10.10">
    <property type="entry name" value="Winged helix-like DNA-binding domain superfamily/Winged helix DNA-binding domain"/>
    <property type="match status" value="1"/>
</dbReference>
<dbReference type="SMART" id="SM01134">
    <property type="entry name" value="DeoRC"/>
    <property type="match status" value="1"/>
</dbReference>
<dbReference type="Pfam" id="PF08220">
    <property type="entry name" value="HTH_DeoR"/>
    <property type="match status" value="1"/>
</dbReference>
<keyword evidence="1" id="KW-0805">Transcription regulation</keyword>
<comment type="caution">
    <text evidence="4">The sequence shown here is derived from an EMBL/GenBank/DDBJ whole genome shotgun (WGS) entry which is preliminary data.</text>
</comment>
<accession>A0A419UWX3</accession>
<dbReference type="Proteomes" id="UP000285120">
    <property type="component" value="Unassembled WGS sequence"/>
</dbReference>
<gene>
    <name evidence="4" type="ORF">ATL39_3069</name>
</gene>
<dbReference type="InterPro" id="IPR001034">
    <property type="entry name" value="DeoR_HTH"/>
</dbReference>
<dbReference type="Gene3D" id="3.40.50.1360">
    <property type="match status" value="1"/>
</dbReference>
<name>A0A419UWX3_9BACL</name>
<keyword evidence="5" id="KW-1185">Reference proteome</keyword>
<dbReference type="InterPro" id="IPR036388">
    <property type="entry name" value="WH-like_DNA-bd_sf"/>
</dbReference>
<dbReference type="InterPro" id="IPR037171">
    <property type="entry name" value="NagB/RpiA_transferase-like"/>
</dbReference>
<dbReference type="InterPro" id="IPR014036">
    <property type="entry name" value="DeoR-like_C"/>
</dbReference>
<reference evidence="4 5" key="1">
    <citation type="submission" date="2018-09" db="EMBL/GenBank/DDBJ databases">
        <title>Genomic Encyclopedia of Archaeal and Bacterial Type Strains, Phase II (KMG-II): from individual species to whole genera.</title>
        <authorList>
            <person name="Goeker M."/>
        </authorList>
    </citation>
    <scope>NUCLEOTIDE SEQUENCE [LARGE SCALE GENOMIC DNA]</scope>
    <source>
        <strain evidence="4 5">DSM 17008</strain>
    </source>
</reference>
<sequence>MIKRQRINEIRKYVESHQVASFENLSAEFNVSLNTIRRDAESLVQQELVKKVHGGIAVPESGLSKYEEREGHNEAAKKAIGRAAADLVEEGDIIFIDTGTTTVWMAPFLENKKITVLTNNLHFINEAKEASDLTIISTGGLFDPSTHSFISIDNIEGITSYNIDKAFMAATGISSERSITHASPLENNIKKAVVQKSSRTYILADHSKFGNKALMTFALFNEIEAVITDDVSSKEIEVLLNESHVKIHKTDENENMEE</sequence>
<dbReference type="SUPFAM" id="SSF100950">
    <property type="entry name" value="NagB/RpiA/CoA transferase-like"/>
    <property type="match status" value="1"/>
</dbReference>
<dbReference type="PRINTS" id="PR00037">
    <property type="entry name" value="HTHLACR"/>
</dbReference>
<dbReference type="Pfam" id="PF00455">
    <property type="entry name" value="DeoRC"/>
    <property type="match status" value="1"/>
</dbReference>
<dbReference type="EMBL" id="RAPK01000011">
    <property type="protein sequence ID" value="RKD69643.1"/>
    <property type="molecule type" value="Genomic_DNA"/>
</dbReference>
<evidence type="ECO:0000256" key="1">
    <source>
        <dbReference type="ARBA" id="ARBA00023015"/>
    </source>
</evidence>
<evidence type="ECO:0000313" key="5">
    <source>
        <dbReference type="Proteomes" id="UP000285120"/>
    </source>
</evidence>
<dbReference type="PANTHER" id="PTHR30363:SF60">
    <property type="entry name" value="HTH-TYPE TRANSCRIPTIONAL REGULATOR IOLR"/>
    <property type="match status" value="1"/>
</dbReference>